<protein>
    <submittedName>
        <fullName evidence="9">TRAP dicarboxylate transporter subunit DctM</fullName>
    </submittedName>
</protein>
<evidence type="ECO:0000313" key="10">
    <source>
        <dbReference type="Proteomes" id="UP000243197"/>
    </source>
</evidence>
<keyword evidence="2" id="KW-1003">Cell membrane</keyword>
<gene>
    <name evidence="9" type="ORF">JBKA6_1004</name>
</gene>
<dbReference type="Pfam" id="PF06808">
    <property type="entry name" value="DctM"/>
    <property type="match status" value="1"/>
</dbReference>
<organism evidence="9 10">
    <name type="scientific">Ichthyobacterium seriolicida</name>
    <dbReference type="NCBI Taxonomy" id="242600"/>
    <lineage>
        <taxon>Bacteria</taxon>
        <taxon>Pseudomonadati</taxon>
        <taxon>Bacteroidota</taxon>
        <taxon>Flavobacteriia</taxon>
        <taxon>Flavobacteriales</taxon>
        <taxon>Ichthyobacteriaceae</taxon>
        <taxon>Ichthyobacterium</taxon>
    </lineage>
</organism>
<evidence type="ECO:0000256" key="6">
    <source>
        <dbReference type="ARBA" id="ARBA00023136"/>
    </source>
</evidence>
<sequence length="98" mass="11085">MGFFIDFIEIIFIIVPVVTPIFNEMNVDMLWVSVLIAFNLQTSFLTPPFGFALFYLKGVTPQGVSTNQIYKGVIPFIIIQIIVLALIVKFPELVMKIS</sequence>
<dbReference type="InterPro" id="IPR010656">
    <property type="entry name" value="DctM"/>
</dbReference>
<keyword evidence="5 7" id="KW-1133">Transmembrane helix</keyword>
<keyword evidence="10" id="KW-1185">Reference proteome</keyword>
<evidence type="ECO:0000256" key="1">
    <source>
        <dbReference type="ARBA" id="ARBA00004429"/>
    </source>
</evidence>
<dbReference type="KEGG" id="ise:JBKA6_1004"/>
<evidence type="ECO:0000256" key="7">
    <source>
        <dbReference type="SAM" id="Phobius"/>
    </source>
</evidence>
<keyword evidence="4 7" id="KW-0812">Transmembrane</keyword>
<evidence type="ECO:0000256" key="4">
    <source>
        <dbReference type="ARBA" id="ARBA00022692"/>
    </source>
</evidence>
<dbReference type="EMBL" id="AP014564">
    <property type="protein sequence ID" value="BAV95017.1"/>
    <property type="molecule type" value="Genomic_DNA"/>
</dbReference>
<comment type="subcellular location">
    <subcellularLocation>
        <location evidence="1">Cell inner membrane</location>
        <topology evidence="1">Multi-pass membrane protein</topology>
    </subcellularLocation>
</comment>
<keyword evidence="3" id="KW-0997">Cell inner membrane</keyword>
<evidence type="ECO:0000313" key="9">
    <source>
        <dbReference type="EMBL" id="BAV95017.1"/>
    </source>
</evidence>
<feature type="transmembrane region" description="Helical" evidence="7">
    <location>
        <begin position="29"/>
        <end position="56"/>
    </location>
</feature>
<dbReference type="AlphaFoldDB" id="A0A1J1DYP3"/>
<evidence type="ECO:0000256" key="5">
    <source>
        <dbReference type="ARBA" id="ARBA00022989"/>
    </source>
</evidence>
<accession>A0A1J1DYP3</accession>
<dbReference type="GO" id="GO:0005886">
    <property type="term" value="C:plasma membrane"/>
    <property type="evidence" value="ECO:0007669"/>
    <property type="project" value="UniProtKB-SubCell"/>
</dbReference>
<feature type="domain" description="TRAP C4-dicarboxylate transport system permease DctM subunit" evidence="8">
    <location>
        <begin position="1"/>
        <end position="93"/>
    </location>
</feature>
<name>A0A1J1DYP3_9FLAO</name>
<evidence type="ECO:0000259" key="8">
    <source>
        <dbReference type="Pfam" id="PF06808"/>
    </source>
</evidence>
<dbReference type="PANTHER" id="PTHR33362">
    <property type="entry name" value="SIALIC ACID TRAP TRANSPORTER PERMEASE PROTEIN SIAT-RELATED"/>
    <property type="match status" value="1"/>
</dbReference>
<dbReference type="RefSeq" id="WP_096686471.1">
    <property type="nucleotide sequence ID" value="NZ_AP014564.1"/>
</dbReference>
<dbReference type="InterPro" id="IPR004681">
    <property type="entry name" value="TRAP_DctM"/>
</dbReference>
<evidence type="ECO:0000256" key="3">
    <source>
        <dbReference type="ARBA" id="ARBA00022519"/>
    </source>
</evidence>
<keyword evidence="6 7" id="KW-0472">Membrane</keyword>
<feature type="transmembrane region" description="Helical" evidence="7">
    <location>
        <begin position="68"/>
        <end position="88"/>
    </location>
</feature>
<reference evidence="9 10" key="1">
    <citation type="submission" date="2014-03" db="EMBL/GenBank/DDBJ databases">
        <title>complete genome sequence of Flavobacteriaceae bacterium JBKA-6.</title>
        <authorList>
            <person name="Takano T."/>
            <person name="Nakamura Y."/>
            <person name="Takuma S."/>
            <person name="Yasuike M."/>
            <person name="Matsuyama T."/>
            <person name="Sakai T."/>
            <person name="Fujiwara A."/>
            <person name="Kimoto K."/>
            <person name="Fukuda Y."/>
            <person name="Kondo H."/>
            <person name="Hirono I."/>
            <person name="Nakayasu C."/>
        </authorList>
    </citation>
    <scope>NUCLEOTIDE SEQUENCE [LARGE SCALE GENOMIC DNA]</scope>
    <source>
        <strain evidence="9 10">JBKA-6</strain>
    </source>
</reference>
<evidence type="ECO:0000256" key="2">
    <source>
        <dbReference type="ARBA" id="ARBA00022475"/>
    </source>
</evidence>
<dbReference type="PANTHER" id="PTHR33362:SF7">
    <property type="entry name" value="SLL1103 PROTEIN"/>
    <property type="match status" value="1"/>
</dbReference>
<dbReference type="GO" id="GO:0022857">
    <property type="term" value="F:transmembrane transporter activity"/>
    <property type="evidence" value="ECO:0007669"/>
    <property type="project" value="TreeGrafter"/>
</dbReference>
<dbReference type="OrthoDB" id="9785600at2"/>
<dbReference type="Proteomes" id="UP000243197">
    <property type="component" value="Chromosome"/>
</dbReference>
<feature type="transmembrane region" description="Helical" evidence="7">
    <location>
        <begin position="7"/>
        <end position="23"/>
    </location>
</feature>
<proteinExistence type="predicted"/>